<feature type="compositionally biased region" description="Low complexity" evidence="1">
    <location>
        <begin position="787"/>
        <end position="798"/>
    </location>
</feature>
<dbReference type="PANTHER" id="PTHR46007">
    <property type="entry name" value="MEDIATOR OF RNA POLYMERASE II TRANSCRIPTION SUBUNIT 12"/>
    <property type="match status" value="1"/>
</dbReference>
<evidence type="ECO:0000256" key="1">
    <source>
        <dbReference type="SAM" id="MobiDB-lite"/>
    </source>
</evidence>
<evidence type="ECO:0000313" key="2">
    <source>
        <dbReference type="EMBL" id="GFR43915.1"/>
    </source>
</evidence>
<dbReference type="PANTHER" id="PTHR46007:SF8">
    <property type="entry name" value="C2H2-TYPE DOMAIN-CONTAINING PROTEIN"/>
    <property type="match status" value="1"/>
</dbReference>
<dbReference type="GO" id="GO:0045944">
    <property type="term" value="P:positive regulation of transcription by RNA polymerase II"/>
    <property type="evidence" value="ECO:0007669"/>
    <property type="project" value="TreeGrafter"/>
</dbReference>
<accession>A0AAD3DL93</accession>
<feature type="compositionally biased region" description="Low complexity" evidence="1">
    <location>
        <begin position="1210"/>
        <end position="1246"/>
    </location>
</feature>
<feature type="compositionally biased region" description="Low complexity" evidence="1">
    <location>
        <begin position="1190"/>
        <end position="1203"/>
    </location>
</feature>
<feature type="region of interest" description="Disordered" evidence="1">
    <location>
        <begin position="1114"/>
        <end position="1159"/>
    </location>
</feature>
<dbReference type="InterPro" id="IPR051647">
    <property type="entry name" value="Mediator_comp_sub12"/>
</dbReference>
<dbReference type="GO" id="GO:0016592">
    <property type="term" value="C:mediator complex"/>
    <property type="evidence" value="ECO:0007669"/>
    <property type="project" value="TreeGrafter"/>
</dbReference>
<dbReference type="GO" id="GO:0003713">
    <property type="term" value="F:transcription coactivator activity"/>
    <property type="evidence" value="ECO:0007669"/>
    <property type="project" value="TreeGrafter"/>
</dbReference>
<feature type="region of interest" description="Disordered" evidence="1">
    <location>
        <begin position="1190"/>
        <end position="1249"/>
    </location>
</feature>
<organism evidence="2 3">
    <name type="scientific">Astrephomene gubernaculifera</name>
    <dbReference type="NCBI Taxonomy" id="47775"/>
    <lineage>
        <taxon>Eukaryota</taxon>
        <taxon>Viridiplantae</taxon>
        <taxon>Chlorophyta</taxon>
        <taxon>core chlorophytes</taxon>
        <taxon>Chlorophyceae</taxon>
        <taxon>CS clade</taxon>
        <taxon>Chlamydomonadales</taxon>
        <taxon>Astrephomenaceae</taxon>
        <taxon>Astrephomene</taxon>
    </lineage>
</organism>
<sequence length="1298" mass="129950">MYSQKSLVPGGLGPGRRSATLRSHQEVHRHYGMLARPQHDGNFTTRNVYEDAARGLARRHAGSHHEGPSGMDFVSALRNVFDQATAKGASAPTAAQRVASAATATASGFASCAAPAAAATSTPAAATAAVPPVPPGPYASIQMPAAASSAPSDVQSILDSTLAQQVLMGQGAVQDDPVAAARQLQMFLTQYRDQYGPETDVRIGAAVQKLQEYIDGYSQQQQAFGAGGVAGAAGEVAGMAGGMLDNGTAAEAVSGAASAGGAYHNYILEQLTGVLDWVNSLLVRSNPRPYVFDAYGRVVEDAGAAEGVVRQQEQLRAASSSLRMLIQQLQQVNQQYSPVADADERAAMGQVLSQLTTMADRLAVAAARKPMPPLQPPSASSAAAAMSNTVSDVAAAASSSPVPYIRPEHLYGADSYRDPLLRVLDGIYSAVVVDSGLREFLAGVKQLGDSLAASMAGAWTGAPPIGRLIAYMAAVAGVLFVMRTRLPRALLAPTKLPFRLQLPGGVPAAGAEEGADSGADGSDGDGAVVTPWQQQQQQAAAAVAANPAAAAAFSAISSNSNGSSDGPATAAAAAAAFAAIASSNGGNGSSSNHHHHNPWTDAVANAADSNGAVGGYANANGSLGGNGVATQPAAATQQQQQLEGFATGSNSGSNGNSGSNRAFSLGMGNGWAMLTGGPQAPTASASAAPSGLFTSAAFPGARSATTQRQHNDDLVDWWGVTGKQQQQQQQQQQPATPPAQHVEQQQPPKQHNHHRHPQSAPSGLPTAAAVSTANSAGRQPHPPPSSSPATAASSNSAPRPLSAVAESWAAFRRLHEPAAAPAAAKSPASSPQLGTRAAAAAGVEAGGGGVLDTTAALAAAAVAAAALRAPTQASSTRLHDTPSRPPTSSASLDSSTPPKATTTAAAAVSASHSGANAGSASIPHLPAFTGSLANTGGGAVLGGGGVGGGAFGSAGDRAALRASIKERLRWVCAALGPVSSVVPGGEPLRGEVDALVMQLEALGEGAGAGGAATHPAAAASPRAEPGLLGEWQLVYASNAPTAAATAPGATSTFSTALGAAAAGFGNSSSSSNSLTPTAANGPNLLSQLLHVADNLPGFGMSHVVQRITLQEAAATAPTTSGPQRQPRAASSPSPASAFSFSASSSAPAATPASASSPPAATLVTENSAVFRFGPLGSWKVTVRGTWLGLGQQASGQQQHATTSPSPAFRSHANPNNSHNNSNMSFAASSNSSSIPGSSHSHHSGSSLDRPGGSVCAAVAEFESFSVQPVELWGLPVDQLLPEVVVPLPEVLRSRAEWS</sequence>
<feature type="region of interest" description="Disordered" evidence="1">
    <location>
        <begin position="869"/>
        <end position="908"/>
    </location>
</feature>
<name>A0AAD3DL93_9CHLO</name>
<evidence type="ECO:0000313" key="3">
    <source>
        <dbReference type="Proteomes" id="UP001054857"/>
    </source>
</evidence>
<feature type="compositionally biased region" description="Low complexity" evidence="1">
    <location>
        <begin position="894"/>
        <end position="908"/>
    </location>
</feature>
<feature type="compositionally biased region" description="Low complexity" evidence="1">
    <location>
        <begin position="724"/>
        <end position="733"/>
    </location>
</feature>
<feature type="compositionally biased region" description="Low complexity" evidence="1">
    <location>
        <begin position="507"/>
        <end position="520"/>
    </location>
</feature>
<protein>
    <recommendedName>
        <fullName evidence="4">Plastid lipid-associated protein/fibrillin conserved domain-containing protein</fullName>
    </recommendedName>
</protein>
<evidence type="ECO:0008006" key="4">
    <source>
        <dbReference type="Google" id="ProtNLM"/>
    </source>
</evidence>
<reference evidence="2 3" key="1">
    <citation type="journal article" date="2021" name="Sci. Rep.">
        <title>Genome sequencing of the multicellular alga Astrephomene provides insights into convergent evolution of germ-soma differentiation.</title>
        <authorList>
            <person name="Yamashita S."/>
            <person name="Yamamoto K."/>
            <person name="Matsuzaki R."/>
            <person name="Suzuki S."/>
            <person name="Yamaguchi H."/>
            <person name="Hirooka S."/>
            <person name="Minakuchi Y."/>
            <person name="Miyagishima S."/>
            <person name="Kawachi M."/>
            <person name="Toyoda A."/>
            <person name="Nozaki H."/>
        </authorList>
    </citation>
    <scope>NUCLEOTIDE SEQUENCE [LARGE SCALE GENOMIC DNA]</scope>
    <source>
        <strain evidence="2 3">NIES-4017</strain>
    </source>
</reference>
<comment type="caution">
    <text evidence="2">The sequence shown here is derived from an EMBL/GenBank/DDBJ whole genome shotgun (WGS) entry which is preliminary data.</text>
</comment>
<proteinExistence type="predicted"/>
<feature type="region of interest" description="Disordered" evidence="1">
    <location>
        <begin position="721"/>
        <end position="798"/>
    </location>
</feature>
<dbReference type="Proteomes" id="UP001054857">
    <property type="component" value="Unassembled WGS sequence"/>
</dbReference>
<dbReference type="EMBL" id="BMAR01000006">
    <property type="protein sequence ID" value="GFR43915.1"/>
    <property type="molecule type" value="Genomic_DNA"/>
</dbReference>
<feature type="region of interest" description="Disordered" evidence="1">
    <location>
        <begin position="507"/>
        <end position="528"/>
    </location>
</feature>
<feature type="non-terminal residue" evidence="2">
    <location>
        <position position="1"/>
    </location>
</feature>
<feature type="compositionally biased region" description="Low complexity" evidence="1">
    <location>
        <begin position="1128"/>
        <end position="1159"/>
    </location>
</feature>
<gene>
    <name evidence="2" type="ORF">Agub_g5049</name>
</gene>
<keyword evidence="3" id="KW-1185">Reference proteome</keyword>